<comment type="similarity">
    <text evidence="1">Belongs to the CIA30 family.</text>
</comment>
<dbReference type="InterPro" id="IPR013857">
    <property type="entry name" value="NADH-UbQ_OxRdtase-assoc_prot30"/>
</dbReference>
<keyword evidence="5" id="KW-1185">Reference proteome</keyword>
<protein>
    <submittedName>
        <fullName evidence="4">Complex I intermediate-associated protein 30 (CIA30)</fullName>
    </submittedName>
</protein>
<dbReference type="InterPro" id="IPR039131">
    <property type="entry name" value="NDUFAF1"/>
</dbReference>
<accession>A0A238VV78</accession>
<dbReference type="Proteomes" id="UP000198412">
    <property type="component" value="Unassembled WGS sequence"/>
</dbReference>
<dbReference type="SUPFAM" id="SSF49785">
    <property type="entry name" value="Galactose-binding domain-like"/>
    <property type="match status" value="1"/>
</dbReference>
<organism evidence="4 5">
    <name type="scientific">Lutibacter flavus</name>
    <dbReference type="NCBI Taxonomy" id="691689"/>
    <lineage>
        <taxon>Bacteria</taxon>
        <taxon>Pseudomonadati</taxon>
        <taxon>Bacteroidota</taxon>
        <taxon>Flavobacteriia</taxon>
        <taxon>Flavobacteriales</taxon>
        <taxon>Flavobacteriaceae</taxon>
        <taxon>Lutibacter</taxon>
    </lineage>
</organism>
<dbReference type="PANTHER" id="PTHR13194:SF19">
    <property type="entry name" value="NAD(P)-BINDING ROSSMANN-FOLD SUPERFAMILY PROTEIN"/>
    <property type="match status" value="1"/>
</dbReference>
<keyword evidence="2" id="KW-1133">Transmembrane helix</keyword>
<evidence type="ECO:0000313" key="5">
    <source>
        <dbReference type="Proteomes" id="UP000198412"/>
    </source>
</evidence>
<keyword evidence="2" id="KW-0812">Transmembrane</keyword>
<feature type="domain" description="NADH:ubiquinone oxidoreductase intermediate-associated protein 30" evidence="3">
    <location>
        <begin position="21"/>
        <end position="171"/>
    </location>
</feature>
<name>A0A238VV78_9FLAO</name>
<dbReference type="InterPro" id="IPR008979">
    <property type="entry name" value="Galactose-bd-like_sf"/>
</dbReference>
<dbReference type="Pfam" id="PF08547">
    <property type="entry name" value="CIA30"/>
    <property type="match status" value="1"/>
</dbReference>
<gene>
    <name evidence="4" type="ORF">SAMN04488111_0996</name>
</gene>
<evidence type="ECO:0000256" key="2">
    <source>
        <dbReference type="SAM" id="Phobius"/>
    </source>
</evidence>
<dbReference type="AlphaFoldDB" id="A0A238VV78"/>
<sequence>MFILNYITIMAAVICTSLTIIDFNKNSSLVGWRVVNDVVMGGRSNSSISIDIDGNAVFKGEVSLENNGGFSSLRHRFEKINVSKFKIIKIRLKGDGKKYQFRVKPSMFNQYSYINIFETTSEWQTIEIKLADLTPTFRGRKLDMPNFSGTELEELGFLIGNKKNEEFQLIIDSIILE</sequence>
<feature type="transmembrane region" description="Helical" evidence="2">
    <location>
        <begin position="6"/>
        <end position="23"/>
    </location>
</feature>
<keyword evidence="2" id="KW-0472">Membrane</keyword>
<reference evidence="5" key="1">
    <citation type="submission" date="2017-06" db="EMBL/GenBank/DDBJ databases">
        <authorList>
            <person name="Varghese N."/>
            <person name="Submissions S."/>
        </authorList>
    </citation>
    <scope>NUCLEOTIDE SEQUENCE [LARGE SCALE GENOMIC DNA]</scope>
    <source>
        <strain evidence="5">DSM 27993</strain>
    </source>
</reference>
<evidence type="ECO:0000256" key="1">
    <source>
        <dbReference type="ARBA" id="ARBA00007884"/>
    </source>
</evidence>
<dbReference type="PANTHER" id="PTHR13194">
    <property type="entry name" value="COMPLEX I INTERMEDIATE-ASSOCIATED PROTEIN 30"/>
    <property type="match status" value="1"/>
</dbReference>
<evidence type="ECO:0000259" key="3">
    <source>
        <dbReference type="Pfam" id="PF08547"/>
    </source>
</evidence>
<proteinExistence type="inferred from homology"/>
<dbReference type="EMBL" id="FZNX01000001">
    <property type="protein sequence ID" value="SNR37399.1"/>
    <property type="molecule type" value="Genomic_DNA"/>
</dbReference>
<evidence type="ECO:0000313" key="4">
    <source>
        <dbReference type="EMBL" id="SNR37399.1"/>
    </source>
</evidence>